<dbReference type="RefSeq" id="WP_083417001.1">
    <property type="nucleotide sequence ID" value="NZ_FPBD01000004.1"/>
</dbReference>
<reference evidence="4" key="1">
    <citation type="submission" date="2016-10" db="EMBL/GenBank/DDBJ databases">
        <authorList>
            <person name="Varghese N."/>
            <person name="Submissions S."/>
        </authorList>
    </citation>
    <scope>NUCLEOTIDE SEQUENCE [LARGE SCALE GENOMIC DNA]</scope>
    <source>
        <strain evidence="4">DSM 17465</strain>
    </source>
</reference>
<feature type="region of interest" description="Disordered" evidence="1">
    <location>
        <begin position="502"/>
        <end position="527"/>
    </location>
</feature>
<feature type="domain" description="PKD/Chitinase" evidence="2">
    <location>
        <begin position="969"/>
        <end position="1040"/>
    </location>
</feature>
<evidence type="ECO:0000259" key="2">
    <source>
        <dbReference type="SMART" id="SM00089"/>
    </source>
</evidence>
<feature type="domain" description="PKD/Chitinase" evidence="2">
    <location>
        <begin position="1252"/>
        <end position="1323"/>
    </location>
</feature>
<feature type="compositionally biased region" description="Polar residues" evidence="1">
    <location>
        <begin position="794"/>
        <end position="810"/>
    </location>
</feature>
<accession>A0A1I7BUZ9</accession>
<dbReference type="InterPro" id="IPR011049">
    <property type="entry name" value="Serralysin-like_metalloprot_C"/>
</dbReference>
<dbReference type="GO" id="GO:0005509">
    <property type="term" value="F:calcium ion binding"/>
    <property type="evidence" value="ECO:0007669"/>
    <property type="project" value="InterPro"/>
</dbReference>
<name>A0A1I7BUZ9_9HYPH</name>
<evidence type="ECO:0000313" key="4">
    <source>
        <dbReference type="Proteomes" id="UP000183371"/>
    </source>
</evidence>
<dbReference type="InterPro" id="IPR001343">
    <property type="entry name" value="Hemolysn_Ca-bd"/>
</dbReference>
<feature type="compositionally biased region" description="Polar residues" evidence="1">
    <location>
        <begin position="511"/>
        <end position="527"/>
    </location>
</feature>
<feature type="region of interest" description="Disordered" evidence="1">
    <location>
        <begin position="785"/>
        <end position="810"/>
    </location>
</feature>
<feature type="domain" description="PKD/Chitinase" evidence="2">
    <location>
        <begin position="515"/>
        <end position="644"/>
    </location>
</feature>
<feature type="region of interest" description="Disordered" evidence="1">
    <location>
        <begin position="1"/>
        <end position="36"/>
    </location>
</feature>
<dbReference type="Gene3D" id="2.150.10.10">
    <property type="entry name" value="Serralysin-like metalloprotease, C-terminal"/>
    <property type="match status" value="1"/>
</dbReference>
<protein>
    <submittedName>
        <fullName evidence="3">Ca2+-binding protein, RTX toxin-related</fullName>
    </submittedName>
</protein>
<proteinExistence type="predicted"/>
<evidence type="ECO:0000256" key="1">
    <source>
        <dbReference type="SAM" id="MobiDB-lite"/>
    </source>
</evidence>
<feature type="domain" description="PKD/Chitinase" evidence="2">
    <location>
        <begin position="686"/>
        <end position="757"/>
    </location>
</feature>
<dbReference type="Pfam" id="PF00353">
    <property type="entry name" value="HemolysinCabind"/>
    <property type="match status" value="1"/>
</dbReference>
<dbReference type="InterPro" id="IPR018511">
    <property type="entry name" value="Hemolysin-typ_Ca-bd_CS"/>
</dbReference>
<dbReference type="InterPro" id="IPR022409">
    <property type="entry name" value="PKD/Chitinase_dom"/>
</dbReference>
<feature type="compositionally biased region" description="Low complexity" evidence="1">
    <location>
        <begin position="139"/>
        <end position="165"/>
    </location>
</feature>
<dbReference type="SMART" id="SM00089">
    <property type="entry name" value="PKD"/>
    <property type="match status" value="5"/>
</dbReference>
<dbReference type="EMBL" id="FPBD01000004">
    <property type="protein sequence ID" value="SFT90997.1"/>
    <property type="molecule type" value="Genomic_DNA"/>
</dbReference>
<feature type="compositionally biased region" description="Polar residues" evidence="1">
    <location>
        <begin position="10"/>
        <end position="21"/>
    </location>
</feature>
<organism evidence="3 4">
    <name type="scientific">Pseudovibrio denitrificans</name>
    <dbReference type="NCBI Taxonomy" id="258256"/>
    <lineage>
        <taxon>Bacteria</taxon>
        <taxon>Pseudomonadati</taxon>
        <taxon>Pseudomonadota</taxon>
        <taxon>Alphaproteobacteria</taxon>
        <taxon>Hyphomicrobiales</taxon>
        <taxon>Stappiaceae</taxon>
        <taxon>Pseudovibrio</taxon>
    </lineage>
</organism>
<dbReference type="PROSITE" id="PS00330">
    <property type="entry name" value="HEMOLYSIN_CALCIUM"/>
    <property type="match status" value="1"/>
</dbReference>
<gene>
    <name evidence="3" type="ORF">SAMN05444141_104367</name>
</gene>
<sequence length="1754" mass="180789">MPTIRADETQALSVQDTSSEQVVELQPNEGPSAPSQSRLIIELPPDIATDLENQPDAPPRGINLLLNEVEWDPVREILLLPSGLELAGIQTANNTTQITLADGTLLIIQGHSENPPSIEIENQILTAQEIQTAFAAARNAEPSAGPEASSGPSSGSEPSSGNNEPQSPLPANEDLTGSGNDFEPIPIAVQPSFPITPLLLPSERSEEFLERDFGDGAFESNEPIISSADPSDPTVRPAFFEGNTDDVYEAGLASGSNAGQAVTQTAGPMNIQSGSSPLQTLEVCDPTQDVWIDVTNGGQITTPHGTYTIATHPNGTYSWTYTLDAAGDHSNNAQQDMLKVRVTNEEGNQATGDITINIVDDEPLIDITDNPAHVAEGDTLTSTWSLNPGADGVTHITVSVPGEANQTIALSGNTSATFTLPKGILTVNPDGTYAFEAATNLDNDDPQEQSFTITATDADGDTTTDTQTITITDGTSPTPPDNLPGEAVDLILTVNEAALDTTQDQDDLASGNINGSDPTSSAETDVSSSLTFTAGSDNLSTFAFGDPSGITITNGDAALNVSWTVSNGQLVGSINSTPAIILALNASEISAGQQGTVQVTATLTNAFPHDASGEPIKINGITINASDHDGDTVTADIQVNIIDDAPQLDIADTPASIAEGNTLNGTWTLNPGADGVTHITVSVPGEADQTIAMSGNTSATFTLPKGTLTVNPDGTYSFEAATNLDNDDPQEQNFTITATDADGDTTTDTQTITITDGTSPTPPDNLPGEAVDLILTVNEAALDTTQDQDDLASGNINGSDPTSSAETDVSSSLTFTAGSDNLSTFAFGDPSGITITNGDAALNVSWTVSNGQLVGSINSTPAIILALNASEIPAGQQGSIQVTATLTDAFPHDASGEPIKINGITINASDHDGDTVTADIQVNIMDDAPQLDIADTPASVAEGNTLNGTWSLNPGADGVTHITVSVPGEADQTITLSGNTPATFTLPKGTLTVNPDGTYSFEAATNLDNDNPQEQSFTITATDADGDTTTDTQTITITDGTSPTPPDNLPGEAVDLILTVNEAALDTTQDQDDLAAGNITGSDPTSSAETEISSSLTFTAGSDNLSTFAFGDPSGITITNGDAALNVSWAVSNGQLIGSINGTPAIILALNAAEIPAGQQGTIQVTTTLTDAFPHDASGEPIKINGITINASDHDGDTVTADIQVNIIDDAPQLDIADTPASVAEGNTLNGSWSLNPGADGVTYITVSVPGEADQTIALSGNTSATFTLPKGTLTVNPDGTYSFEAATNLDNDNPQEQSFTITATDADGDTTTDTQTIIITDGPNPFGGDIIALSLDESALGEQIGNNDPTGDVIGSNPASTAETQSDTLSFTAGSDNIVSFTIGDTSSIEVRDDSGAVVTSLNWALSADKQTLTGSINGQSVIQLSLSGSTIPAGTTGTAQVTATLLAEFPHVTNGTSDFTILGVPIIATDTDGSTALGITNISIKDDSPDVDIADTQLIVSEGETITDTFTLSSGADGYKQVTVYTNINDQHIVSLAPNTQTTLYTEQGELTIHSDGTWEFTASTGLDFNQLQTLQFFISVEDGDGDRDTDSHLISIKQSAAPILGTSGNDVLTGTQTSELIKGLDGDDTIDGGAGRDKIAGMGGKDTLTGGEDSDTFVLDLSNLTVADLITDYDSTGEDADELDVTELIGTEEITQQNVGDYFQLSGGILSFDQDGAGTNHNMVQVMEFASPPAQLELIVDENQAPVVVTA</sequence>
<keyword evidence="4" id="KW-1185">Reference proteome</keyword>
<feature type="domain" description="PKD/Chitinase" evidence="2">
    <location>
        <begin position="403"/>
        <end position="474"/>
    </location>
</feature>
<feature type="region of interest" description="Disordered" evidence="1">
    <location>
        <begin position="137"/>
        <end position="188"/>
    </location>
</feature>
<evidence type="ECO:0000313" key="3">
    <source>
        <dbReference type="EMBL" id="SFT90997.1"/>
    </source>
</evidence>
<dbReference type="SUPFAM" id="SSF51120">
    <property type="entry name" value="beta-Roll"/>
    <property type="match status" value="1"/>
</dbReference>
<dbReference type="Proteomes" id="UP000183371">
    <property type="component" value="Unassembled WGS sequence"/>
</dbReference>